<dbReference type="AlphaFoldDB" id="A0A821M0Q0"/>
<dbReference type="EMBL" id="CAJOBZ010000002">
    <property type="protein sequence ID" value="CAF4760615.1"/>
    <property type="molecule type" value="Genomic_DNA"/>
</dbReference>
<protein>
    <recommendedName>
        <fullName evidence="4">Golgin subfamily A conserved domain-containing protein</fullName>
    </recommendedName>
</protein>
<dbReference type="GO" id="GO:0032580">
    <property type="term" value="C:Golgi cisterna membrane"/>
    <property type="evidence" value="ECO:0007669"/>
    <property type="project" value="TreeGrafter"/>
</dbReference>
<feature type="coiled-coil region" evidence="2">
    <location>
        <begin position="394"/>
        <end position="470"/>
    </location>
</feature>
<comment type="caution">
    <text evidence="5">The sequence shown here is derived from an EMBL/GenBank/DDBJ whole genome shotgun (WGS) entry which is preliminary data.</text>
</comment>
<feature type="compositionally biased region" description="Polar residues" evidence="3">
    <location>
        <begin position="496"/>
        <end position="526"/>
    </location>
</feature>
<dbReference type="GO" id="GO:0000137">
    <property type="term" value="C:Golgi cis cisterna"/>
    <property type="evidence" value="ECO:0007669"/>
    <property type="project" value="TreeGrafter"/>
</dbReference>
<feature type="coiled-coil region" evidence="2">
    <location>
        <begin position="99"/>
        <end position="126"/>
    </location>
</feature>
<dbReference type="PANTHER" id="PTHR10881:SF46">
    <property type="entry name" value="GOLGIN SUBFAMILY A MEMBER 2"/>
    <property type="match status" value="1"/>
</dbReference>
<evidence type="ECO:0000256" key="2">
    <source>
        <dbReference type="SAM" id="Coils"/>
    </source>
</evidence>
<feature type="coiled-coil region" evidence="2">
    <location>
        <begin position="231"/>
        <end position="304"/>
    </location>
</feature>
<feature type="region of interest" description="Disordered" evidence="3">
    <location>
        <begin position="1"/>
        <end position="39"/>
    </location>
</feature>
<sequence>MDTRAEKLSKARRKLKDHQEKKTHKEHNDTVQYSEKNEPTHMVQNIPSTAIYPLEFTIEPTSASDENKSIVSESFQTNTIKIDSNLHNEKVNEYFIYNQNSLENEVRALQQKLSAYETMYADEKANHHISKQNISTLEWEIKNCKDNLLILNQDSNKKDEVILELTTYNQTLRTENNNLLEQLELTKSIISSKESDNAHLLNQVNLYLNQLEVTQLQLQQLSSDATVNVNSNSNKEELEQLHQKIDTLNKKITSLQQEKDNIVSHYQHYLTDLKEQLNTSKLKNEQLSKEVEMLSDRESGLIEQIGDMEIRMQKFNKKDYEMETQVDTSELQKQLLLLQKDLEVNKKQYKELFDQYQASVIKIEELQENKLRDNQETISVAKLTADMTSDKIAAQRATEQNLKLKTDIKDLEEVVIKMTKDKLELTEILTHEKSLSKELMLKLADIEEKGKSMQNNLKAKDEEMIRLQSEWRELAKKYNDSLQKQSVASVGAESPVESNNHTQHVNESSPIEDNNNGFSSPTESLKSVNVNPHIDTLCEVSNRIPKEDAMCKLQERFMCIMDEVANLSDEKHRLEHIILQLQNETDTICEYVALYQQQRSLLKKRDEDRIHQLEIFEKECNELRDLLGELRELLFRLAEDKEISGYLKTESRLNDMARIRELLEDLQNSSLLNKKFKTMDLSNFYPCSCCSGKLIEV</sequence>
<keyword evidence="1 2" id="KW-0175">Coiled coil</keyword>
<evidence type="ECO:0000313" key="5">
    <source>
        <dbReference type="EMBL" id="CAF4760615.1"/>
    </source>
</evidence>
<evidence type="ECO:0000256" key="1">
    <source>
        <dbReference type="ARBA" id="ARBA00023054"/>
    </source>
</evidence>
<organism evidence="5 6">
    <name type="scientific">Pieris macdunnoughi</name>
    <dbReference type="NCBI Taxonomy" id="345717"/>
    <lineage>
        <taxon>Eukaryota</taxon>
        <taxon>Metazoa</taxon>
        <taxon>Ecdysozoa</taxon>
        <taxon>Arthropoda</taxon>
        <taxon>Hexapoda</taxon>
        <taxon>Insecta</taxon>
        <taxon>Pterygota</taxon>
        <taxon>Neoptera</taxon>
        <taxon>Endopterygota</taxon>
        <taxon>Lepidoptera</taxon>
        <taxon>Glossata</taxon>
        <taxon>Ditrysia</taxon>
        <taxon>Papilionoidea</taxon>
        <taxon>Pieridae</taxon>
        <taxon>Pierinae</taxon>
        <taxon>Pieris</taxon>
    </lineage>
</organism>
<reference evidence="5" key="1">
    <citation type="submission" date="2021-02" db="EMBL/GenBank/DDBJ databases">
        <authorList>
            <person name="Steward A R."/>
        </authorList>
    </citation>
    <scope>NUCLEOTIDE SEQUENCE</scope>
</reference>
<evidence type="ECO:0000256" key="3">
    <source>
        <dbReference type="SAM" id="MobiDB-lite"/>
    </source>
</evidence>
<feature type="coiled-coil region" evidence="2">
    <location>
        <begin position="339"/>
        <end position="369"/>
    </location>
</feature>
<feature type="domain" description="Golgin subfamily A conserved" evidence="4">
    <location>
        <begin position="548"/>
        <end position="641"/>
    </location>
</feature>
<name>A0A821M0Q0_9NEOP</name>
<evidence type="ECO:0000313" key="6">
    <source>
        <dbReference type="Proteomes" id="UP000663880"/>
    </source>
</evidence>
<gene>
    <name evidence="5" type="ORF">PMACD_LOCUS1281</name>
</gene>
<feature type="domain" description="Golgin subfamily A conserved" evidence="4">
    <location>
        <begin position="268"/>
        <end position="470"/>
    </location>
</feature>
<dbReference type="Proteomes" id="UP000663880">
    <property type="component" value="Unassembled WGS sequence"/>
</dbReference>
<dbReference type="Pfam" id="PF15070">
    <property type="entry name" value="GOLGA2L5"/>
    <property type="match status" value="2"/>
</dbReference>
<dbReference type="GO" id="GO:0005801">
    <property type="term" value="C:cis-Golgi network"/>
    <property type="evidence" value="ECO:0007669"/>
    <property type="project" value="TreeGrafter"/>
</dbReference>
<proteinExistence type="predicted"/>
<dbReference type="PANTHER" id="PTHR10881">
    <property type="entry name" value="GOLGIN SUBFAMILY A MEMBER-RELATED"/>
    <property type="match status" value="1"/>
</dbReference>
<dbReference type="InterPro" id="IPR043976">
    <property type="entry name" value="GOLGA_cons_dom"/>
</dbReference>
<dbReference type="GO" id="GO:0007030">
    <property type="term" value="P:Golgi organization"/>
    <property type="evidence" value="ECO:0007669"/>
    <property type="project" value="TreeGrafter"/>
</dbReference>
<accession>A0A821M0Q0</accession>
<evidence type="ECO:0000259" key="4">
    <source>
        <dbReference type="Pfam" id="PF15070"/>
    </source>
</evidence>
<dbReference type="InterPro" id="IPR024858">
    <property type="entry name" value="GOLGA"/>
</dbReference>
<dbReference type="OrthoDB" id="5978643at2759"/>
<keyword evidence="6" id="KW-1185">Reference proteome</keyword>
<feature type="region of interest" description="Disordered" evidence="3">
    <location>
        <begin position="484"/>
        <end position="526"/>
    </location>
</feature>
<feature type="compositionally biased region" description="Basic residues" evidence="3">
    <location>
        <begin position="10"/>
        <end position="25"/>
    </location>
</feature>